<feature type="compositionally biased region" description="Polar residues" evidence="7">
    <location>
        <begin position="152"/>
        <end position="161"/>
    </location>
</feature>
<feature type="compositionally biased region" description="Basic and acidic residues" evidence="7">
    <location>
        <begin position="168"/>
        <end position="178"/>
    </location>
</feature>
<evidence type="ECO:0000256" key="4">
    <source>
        <dbReference type="ARBA" id="ARBA00022705"/>
    </source>
</evidence>
<dbReference type="GO" id="GO:0031261">
    <property type="term" value="C:DNA replication preinitiation complex"/>
    <property type="evidence" value="ECO:0007669"/>
    <property type="project" value="TreeGrafter"/>
</dbReference>
<feature type="compositionally biased region" description="Basic and acidic residues" evidence="7">
    <location>
        <begin position="458"/>
        <end position="468"/>
    </location>
</feature>
<feature type="compositionally biased region" description="Basic and acidic residues" evidence="7">
    <location>
        <begin position="333"/>
        <end position="345"/>
    </location>
</feature>
<feature type="compositionally biased region" description="Polar residues" evidence="7">
    <location>
        <begin position="77"/>
        <end position="87"/>
    </location>
</feature>
<dbReference type="GO" id="GO:0003697">
    <property type="term" value="F:single-stranded DNA binding"/>
    <property type="evidence" value="ECO:0007669"/>
    <property type="project" value="TreeGrafter"/>
</dbReference>
<dbReference type="GO" id="GO:0003688">
    <property type="term" value="F:DNA replication origin binding"/>
    <property type="evidence" value="ECO:0007669"/>
    <property type="project" value="TreeGrafter"/>
</dbReference>
<proteinExistence type="inferred from homology"/>
<sequence>MSDLATVKAAVKSWEKSFRSSEGRDPTKDDIKRDPGDIAKQYALYRQLSKSSASSSQSHAQSQSSSSRSQRPLIPPSTGSSSQTYLDSQSQSRSQTSLTPRNIPSSEYPTTPTPPSRRSSSGISRSYASTSQIQPAFSSTSGQPAKSGIQDFGTSRSSLPNTAGPARELGDSKFDARSLKRKASKAAFEGSDPHHSSSPPLSTSITASTFGSSSLATTTSSTSTARALFTTPKKKKAYTGPVHDPNPINPFTISTPTKSSPLHGGLASSNSKSNGNSTLKHTNSSESPFIHASSPRKLKEVLEANSLQRVKERTGSAVKNEVTPRTRARKRLRGEQVEDTPMKDKLPRRRRGQIGQGQSHGQDLGSSSAGAAGFVPSSDDVGFLDLPGGRHDAAFEDHDEDELGPSPMKGLSSVAGKGFTSLFGEVEAETRGQGKGTESIEGSEHRIKGSGVSGGRSGQDKLKLSETRRRGRPSEMMGLFGRLGKSTIQPKEATPQIESEDHRNEATNDNDENGNRLSSRASPTPDVSGGSSSSIGIQVQASPSPSPAPLIPQADDVVSNGVAAQTSLDVADFGLAHEGSDSPDRTPSASQQRKKVISLSDDEQDEWDPEGGHVRRHVFIVPTRREVKRRNSDSSDLVSGAARGSSGDDEGEERVEPHEDDGHHNADATEQEQEGPNTVLREHRTTDSSVGPLGNPPGPDNASSSSRSPFNTKSQSNGHLTLPMLNLLSLRSPSKTKAGQTRAKLEELRVKALFDSTARAQLKALRRGQDIAFTGESRDVDDVEEDEEGILERYEFGLKERRRSLSGGDGEGETAMPGDGFEAVEGEGDGDDDWEEESDGWKREQLDEDW</sequence>
<dbReference type="STRING" id="1296120.A0A1B9GN52"/>
<comment type="similarity">
    <text evidence="2 6">Belongs to the SLD2 family.</text>
</comment>
<evidence type="ECO:0000256" key="1">
    <source>
        <dbReference type="ARBA" id="ARBA00004123"/>
    </source>
</evidence>
<dbReference type="CDD" id="cd22289">
    <property type="entry name" value="RecQL4_SLD2_NTD"/>
    <property type="match status" value="1"/>
</dbReference>
<evidence type="ECO:0000313" key="9">
    <source>
        <dbReference type="Proteomes" id="UP000092666"/>
    </source>
</evidence>
<dbReference type="AlphaFoldDB" id="A0A1B9GN52"/>
<dbReference type="GO" id="GO:0000727">
    <property type="term" value="P:double-strand break repair via break-induced replication"/>
    <property type="evidence" value="ECO:0007669"/>
    <property type="project" value="TreeGrafter"/>
</dbReference>
<keyword evidence="5 6" id="KW-0539">Nucleus</keyword>
<evidence type="ECO:0000256" key="6">
    <source>
        <dbReference type="RuleBase" id="RU367067"/>
    </source>
</evidence>
<organism evidence="8 9">
    <name type="scientific">Kwoniella heveanensis BCC8398</name>
    <dbReference type="NCBI Taxonomy" id="1296120"/>
    <lineage>
        <taxon>Eukaryota</taxon>
        <taxon>Fungi</taxon>
        <taxon>Dikarya</taxon>
        <taxon>Basidiomycota</taxon>
        <taxon>Agaricomycotina</taxon>
        <taxon>Tremellomycetes</taxon>
        <taxon>Tremellales</taxon>
        <taxon>Cryptococcaceae</taxon>
        <taxon>Kwoniella</taxon>
    </lineage>
</organism>
<dbReference type="FunFam" id="1.10.10.1460:FF:000001">
    <property type="entry name" value="DNA replication regulator Sld2"/>
    <property type="match status" value="1"/>
</dbReference>
<evidence type="ECO:0000313" key="8">
    <source>
        <dbReference type="EMBL" id="OCF32285.1"/>
    </source>
</evidence>
<feature type="compositionally biased region" description="Basic and acidic residues" evidence="7">
    <location>
        <begin position="623"/>
        <end position="633"/>
    </location>
</feature>
<keyword evidence="4 6" id="KW-0235">DNA replication</keyword>
<dbReference type="Gene3D" id="1.10.10.1460">
    <property type="match status" value="1"/>
</dbReference>
<feature type="region of interest" description="Disordered" evidence="7">
    <location>
        <begin position="1"/>
        <end position="557"/>
    </location>
</feature>
<feature type="region of interest" description="Disordered" evidence="7">
    <location>
        <begin position="573"/>
        <end position="722"/>
    </location>
</feature>
<evidence type="ECO:0000256" key="3">
    <source>
        <dbReference type="ARBA" id="ARBA00018363"/>
    </source>
</evidence>
<evidence type="ECO:0000256" key="7">
    <source>
        <dbReference type="SAM" id="MobiDB-lite"/>
    </source>
</evidence>
<reference evidence="8 9" key="1">
    <citation type="submission" date="2013-07" db="EMBL/GenBank/DDBJ databases">
        <title>The Genome Sequence of Cryptococcus heveanensis BCC8398.</title>
        <authorList>
            <consortium name="The Broad Institute Genome Sequencing Platform"/>
            <person name="Cuomo C."/>
            <person name="Litvintseva A."/>
            <person name="Chen Y."/>
            <person name="Heitman J."/>
            <person name="Sun S."/>
            <person name="Springer D."/>
            <person name="Dromer F."/>
            <person name="Young S.K."/>
            <person name="Zeng Q."/>
            <person name="Gargeya S."/>
            <person name="Fitzgerald M."/>
            <person name="Abouelleil A."/>
            <person name="Alvarado L."/>
            <person name="Berlin A.M."/>
            <person name="Chapman S.B."/>
            <person name="Dewar J."/>
            <person name="Goldberg J."/>
            <person name="Griggs A."/>
            <person name="Gujja S."/>
            <person name="Hansen M."/>
            <person name="Howarth C."/>
            <person name="Imamovic A."/>
            <person name="Larimer J."/>
            <person name="McCowan C."/>
            <person name="Murphy C."/>
            <person name="Pearson M."/>
            <person name="Priest M."/>
            <person name="Roberts A."/>
            <person name="Saif S."/>
            <person name="Shea T."/>
            <person name="Sykes S."/>
            <person name="Wortman J."/>
            <person name="Nusbaum C."/>
            <person name="Birren B."/>
        </authorList>
    </citation>
    <scope>NUCLEOTIDE SEQUENCE [LARGE SCALE GENOMIC DNA]</scope>
    <source>
        <strain evidence="8 9">BCC8398</strain>
    </source>
</reference>
<keyword evidence="6" id="KW-0131">Cell cycle</keyword>
<dbReference type="EMBL" id="KI669509">
    <property type="protein sequence ID" value="OCF32285.1"/>
    <property type="molecule type" value="Genomic_DNA"/>
</dbReference>
<feature type="compositionally biased region" description="Polar residues" evidence="7">
    <location>
        <begin position="132"/>
        <end position="144"/>
    </location>
</feature>
<dbReference type="Proteomes" id="UP000092666">
    <property type="component" value="Unassembled WGS sequence"/>
</dbReference>
<feature type="compositionally biased region" description="Polar residues" evidence="7">
    <location>
        <begin position="267"/>
        <end position="287"/>
    </location>
</feature>
<keyword evidence="9" id="KW-1185">Reference proteome</keyword>
<dbReference type="GO" id="GO:1902977">
    <property type="term" value="P:mitotic DNA replication preinitiation complex assembly"/>
    <property type="evidence" value="ECO:0007669"/>
    <property type="project" value="TreeGrafter"/>
</dbReference>
<feature type="region of interest" description="Disordered" evidence="7">
    <location>
        <begin position="801"/>
        <end position="850"/>
    </location>
</feature>
<feature type="compositionally biased region" description="Acidic residues" evidence="7">
    <location>
        <begin position="822"/>
        <end position="838"/>
    </location>
</feature>
<feature type="compositionally biased region" description="Low complexity" evidence="7">
    <location>
        <begin position="528"/>
        <end position="543"/>
    </location>
</feature>
<feature type="compositionally biased region" description="Low complexity" evidence="7">
    <location>
        <begin position="88"/>
        <end position="97"/>
    </location>
</feature>
<comment type="function">
    <text evidence="6">Has a role in the initiation of DNA replication. Required at S-phase checkpoint.</text>
</comment>
<accession>A0A1B9GN52</accession>
<dbReference type="PANTHER" id="PTHR28124">
    <property type="entry name" value="DNA REPLICATION REGULATOR SLD2"/>
    <property type="match status" value="1"/>
</dbReference>
<feature type="compositionally biased region" description="Basic and acidic residues" evidence="7">
    <location>
        <begin position="654"/>
        <end position="667"/>
    </location>
</feature>
<feature type="compositionally biased region" description="Basic and acidic residues" evidence="7">
    <location>
        <begin position="13"/>
        <end position="37"/>
    </location>
</feature>
<dbReference type="PANTHER" id="PTHR28124:SF1">
    <property type="entry name" value="DNA REPLICATION REGULATOR SLD2"/>
    <property type="match status" value="1"/>
</dbReference>
<feature type="compositionally biased region" description="Low complexity" evidence="7">
    <location>
        <begin position="196"/>
        <end position="231"/>
    </location>
</feature>
<comment type="subcellular location">
    <subcellularLocation>
        <location evidence="1 6">Nucleus</location>
    </subcellularLocation>
</comment>
<feature type="compositionally biased region" description="Polar residues" evidence="7">
    <location>
        <begin position="249"/>
        <end position="260"/>
    </location>
</feature>
<evidence type="ECO:0000256" key="5">
    <source>
        <dbReference type="ARBA" id="ARBA00023242"/>
    </source>
</evidence>
<feature type="compositionally biased region" description="Low complexity" evidence="7">
    <location>
        <begin position="104"/>
        <end position="131"/>
    </location>
</feature>
<feature type="compositionally biased region" description="Low complexity" evidence="7">
    <location>
        <begin position="49"/>
        <end position="71"/>
    </location>
</feature>
<dbReference type="GO" id="GO:0006270">
    <property type="term" value="P:DNA replication initiation"/>
    <property type="evidence" value="ECO:0007669"/>
    <property type="project" value="UniProtKB-UniRule"/>
</dbReference>
<gene>
    <name evidence="8" type="ORF">I316_05953</name>
</gene>
<dbReference type="InterPro" id="IPR040203">
    <property type="entry name" value="Sld2"/>
</dbReference>
<feature type="compositionally biased region" description="Polar residues" evidence="7">
    <location>
        <begin position="701"/>
        <end position="719"/>
    </location>
</feature>
<feature type="compositionally biased region" description="Basic and acidic residues" evidence="7">
    <location>
        <begin position="839"/>
        <end position="850"/>
    </location>
</feature>
<reference evidence="9" key="2">
    <citation type="submission" date="2013-12" db="EMBL/GenBank/DDBJ databases">
        <title>Evolution of pathogenesis and genome organization in the Tremellales.</title>
        <authorList>
            <person name="Cuomo C."/>
            <person name="Litvintseva A."/>
            <person name="Heitman J."/>
            <person name="Chen Y."/>
            <person name="Sun S."/>
            <person name="Springer D."/>
            <person name="Dromer F."/>
            <person name="Young S."/>
            <person name="Zeng Q."/>
            <person name="Chapman S."/>
            <person name="Gujja S."/>
            <person name="Saif S."/>
            <person name="Birren B."/>
        </authorList>
    </citation>
    <scope>NUCLEOTIDE SEQUENCE [LARGE SCALE GENOMIC DNA]</scope>
    <source>
        <strain evidence="9">BCC8398</strain>
    </source>
</reference>
<feature type="compositionally biased region" description="Acidic residues" evidence="7">
    <location>
        <begin position="600"/>
        <end position="609"/>
    </location>
</feature>
<protein>
    <recommendedName>
        <fullName evidence="3 6">DNA replication regulator SLD2</fullName>
    </recommendedName>
</protein>
<dbReference type="OrthoDB" id="8775810at2759"/>
<name>A0A1B9GN52_9TREE</name>
<evidence type="ECO:0000256" key="2">
    <source>
        <dbReference type="ARBA" id="ARBA00007276"/>
    </source>
</evidence>